<dbReference type="Pfam" id="PF25460">
    <property type="entry name" value="Beta-prop_Aladin"/>
    <property type="match status" value="1"/>
</dbReference>
<dbReference type="InterPro" id="IPR015943">
    <property type="entry name" value="WD40/YVTN_repeat-like_dom_sf"/>
</dbReference>
<dbReference type="PANTHER" id="PTHR14494">
    <property type="entry name" value="ALADIN/ADRACALIN/AAAS"/>
    <property type="match status" value="1"/>
</dbReference>
<dbReference type="Proteomes" id="UP001153636">
    <property type="component" value="Chromosome 17"/>
</dbReference>
<keyword evidence="4" id="KW-1185">Reference proteome</keyword>
<dbReference type="OrthoDB" id="411991at2759"/>
<dbReference type="AlphaFoldDB" id="A0A9P0CSY2"/>
<dbReference type="Gene3D" id="2.130.10.10">
    <property type="entry name" value="YVTN repeat-like/Quinoprotein amine dehydrogenase"/>
    <property type="match status" value="2"/>
</dbReference>
<feature type="repeat" description="WD" evidence="1">
    <location>
        <begin position="237"/>
        <end position="272"/>
    </location>
</feature>
<dbReference type="SMART" id="SM00320">
    <property type="entry name" value="WD40"/>
    <property type="match status" value="4"/>
</dbReference>
<accession>A0A9P0CSY2</accession>
<evidence type="ECO:0000313" key="3">
    <source>
        <dbReference type="EMBL" id="CAH1104484.1"/>
    </source>
</evidence>
<dbReference type="GO" id="GO:0005643">
    <property type="term" value="C:nuclear pore"/>
    <property type="evidence" value="ECO:0007669"/>
    <property type="project" value="TreeGrafter"/>
</dbReference>
<dbReference type="InterPro" id="IPR001680">
    <property type="entry name" value="WD40_rpt"/>
</dbReference>
<protein>
    <recommendedName>
        <fullName evidence="2">Aladin seven-bladed propeller domain-containing protein</fullName>
    </recommendedName>
</protein>
<proteinExistence type="predicted"/>
<dbReference type="PROSITE" id="PS50082">
    <property type="entry name" value="WD_REPEATS_2"/>
    <property type="match status" value="1"/>
</dbReference>
<evidence type="ECO:0000256" key="1">
    <source>
        <dbReference type="PROSITE-ProRule" id="PRU00221"/>
    </source>
</evidence>
<reference evidence="3" key="1">
    <citation type="submission" date="2022-01" db="EMBL/GenBank/DDBJ databases">
        <authorList>
            <person name="King R."/>
        </authorList>
    </citation>
    <scope>NUCLEOTIDE SEQUENCE</scope>
</reference>
<name>A0A9P0CSY2_9CUCU</name>
<dbReference type="InterPro" id="IPR057403">
    <property type="entry name" value="Beta-prop_Aladin"/>
</dbReference>
<sequence length="497" mass="55302">MMRTLQDFQLPIDGEISLCQINGRVFSRNYDIANLNAFTNTLEHYPKIHITSDLLHPISSGDEGKALFLPVDVSFLKQLTQIYYEQGSIEALHTASTHNHFLISKSAKLALGLLKYIRKVRLLLNPNLRYSGPGLISNFSQSRNWLNTTVRCIAWHPYCAKVAVVTCDDSVRIFNGDVCVVSPLLRCKQQKHITCVAWRPLSNTEIAVGHESGIIVWNIDPNSLVARPSISNAIVLQRTDHRPVMSIAWSPKGDKLVSVAACDSTIYIWDVELDKTSVLKRSGGSGNTLVKWSPTGEKLFTCTNSLVFRVWDCRNWECERWTVLSGRVQSSCWSNCGTTLLFTTNIEPIIYGVIVKNDLIFTSDSDSSSNQALPMFDTCKVDIDGVIVGGLVQCMESDPKGKHLAVMFQDTDCIAVFNIIRQHGLQLIASSLITGLAEEKPSTISFVLDFEAGACLSIGWSSGRIQYYPIIYTDLSSSSPENTYISSMYNSFNSPVF</sequence>
<evidence type="ECO:0000313" key="4">
    <source>
        <dbReference type="Proteomes" id="UP001153636"/>
    </source>
</evidence>
<evidence type="ECO:0000259" key="2">
    <source>
        <dbReference type="Pfam" id="PF25460"/>
    </source>
</evidence>
<feature type="domain" description="Aladin seven-bladed propeller" evidence="2">
    <location>
        <begin position="133"/>
        <end position="471"/>
    </location>
</feature>
<dbReference type="InterPro" id="IPR045139">
    <property type="entry name" value="Aladin"/>
</dbReference>
<dbReference type="InterPro" id="IPR036322">
    <property type="entry name" value="WD40_repeat_dom_sf"/>
</dbReference>
<organism evidence="3 4">
    <name type="scientific">Psylliodes chrysocephalus</name>
    <dbReference type="NCBI Taxonomy" id="3402493"/>
    <lineage>
        <taxon>Eukaryota</taxon>
        <taxon>Metazoa</taxon>
        <taxon>Ecdysozoa</taxon>
        <taxon>Arthropoda</taxon>
        <taxon>Hexapoda</taxon>
        <taxon>Insecta</taxon>
        <taxon>Pterygota</taxon>
        <taxon>Neoptera</taxon>
        <taxon>Endopterygota</taxon>
        <taxon>Coleoptera</taxon>
        <taxon>Polyphaga</taxon>
        <taxon>Cucujiformia</taxon>
        <taxon>Chrysomeloidea</taxon>
        <taxon>Chrysomelidae</taxon>
        <taxon>Galerucinae</taxon>
        <taxon>Alticini</taxon>
        <taxon>Psylliodes</taxon>
    </lineage>
</organism>
<dbReference type="GO" id="GO:0006913">
    <property type="term" value="P:nucleocytoplasmic transport"/>
    <property type="evidence" value="ECO:0007669"/>
    <property type="project" value="TreeGrafter"/>
</dbReference>
<keyword evidence="1" id="KW-0853">WD repeat</keyword>
<dbReference type="PANTHER" id="PTHR14494:SF0">
    <property type="entry name" value="ALADIN"/>
    <property type="match status" value="1"/>
</dbReference>
<dbReference type="EMBL" id="OV651829">
    <property type="protein sequence ID" value="CAH1104484.1"/>
    <property type="molecule type" value="Genomic_DNA"/>
</dbReference>
<gene>
    <name evidence="3" type="ORF">PSYICH_LOCUS5389</name>
</gene>
<dbReference type="SUPFAM" id="SSF50978">
    <property type="entry name" value="WD40 repeat-like"/>
    <property type="match status" value="1"/>
</dbReference>